<dbReference type="AlphaFoldDB" id="A0A6G0HSM2"/>
<reference evidence="2 3" key="1">
    <citation type="submission" date="2019-07" db="EMBL/GenBank/DDBJ databases">
        <title>Chromosome genome assembly for large yellow croaker.</title>
        <authorList>
            <person name="Xiao S."/>
        </authorList>
    </citation>
    <scope>NUCLEOTIDE SEQUENCE [LARGE SCALE GENOMIC DNA]</scope>
    <source>
        <strain evidence="2">JMULYC20181020</strain>
        <tissue evidence="2">Muscle</tissue>
    </source>
</reference>
<evidence type="ECO:0000313" key="3">
    <source>
        <dbReference type="Proteomes" id="UP000424527"/>
    </source>
</evidence>
<feature type="region of interest" description="Disordered" evidence="1">
    <location>
        <begin position="28"/>
        <end position="118"/>
    </location>
</feature>
<dbReference type="Proteomes" id="UP000424527">
    <property type="component" value="Unassembled WGS sequence"/>
</dbReference>
<gene>
    <name evidence="2" type="ORF">D5F01_LYC19575</name>
</gene>
<protein>
    <submittedName>
        <fullName evidence="2">Uncharacterized protein</fullName>
    </submittedName>
</protein>
<feature type="compositionally biased region" description="Polar residues" evidence="1">
    <location>
        <begin position="44"/>
        <end position="67"/>
    </location>
</feature>
<evidence type="ECO:0000313" key="2">
    <source>
        <dbReference type="EMBL" id="KAE8282180.1"/>
    </source>
</evidence>
<sequence length="159" mass="17660">MNLSHMAHLQSLSSYVTSCFEIMAAHPIQQDSLPPPPPAERSDLSQPDCTTSHSQICTSSQTANLDKSGTKRKVRDKDGKMRETTPPSKRVKSCISPSVKRKITHDEDSGQEKKRGFPCPALPKPKACVVSRLQLLCVSMADATNREMLSEYEDLEFEI</sequence>
<keyword evidence="3" id="KW-1185">Reference proteome</keyword>
<proteinExistence type="predicted"/>
<dbReference type="EMBL" id="REGW02000019">
    <property type="protein sequence ID" value="KAE8282180.1"/>
    <property type="molecule type" value="Genomic_DNA"/>
</dbReference>
<accession>A0A6G0HSM2</accession>
<organism evidence="2 3">
    <name type="scientific">Larimichthys crocea</name>
    <name type="common">Large yellow croaker</name>
    <name type="synonym">Pseudosciaena crocea</name>
    <dbReference type="NCBI Taxonomy" id="215358"/>
    <lineage>
        <taxon>Eukaryota</taxon>
        <taxon>Metazoa</taxon>
        <taxon>Chordata</taxon>
        <taxon>Craniata</taxon>
        <taxon>Vertebrata</taxon>
        <taxon>Euteleostomi</taxon>
        <taxon>Actinopterygii</taxon>
        <taxon>Neopterygii</taxon>
        <taxon>Teleostei</taxon>
        <taxon>Neoteleostei</taxon>
        <taxon>Acanthomorphata</taxon>
        <taxon>Eupercaria</taxon>
        <taxon>Sciaenidae</taxon>
        <taxon>Larimichthys</taxon>
    </lineage>
</organism>
<name>A0A6G0HSM2_LARCR</name>
<feature type="compositionally biased region" description="Basic and acidic residues" evidence="1">
    <location>
        <begin position="104"/>
        <end position="115"/>
    </location>
</feature>
<evidence type="ECO:0000256" key="1">
    <source>
        <dbReference type="SAM" id="MobiDB-lite"/>
    </source>
</evidence>
<comment type="caution">
    <text evidence="2">The sequence shown here is derived from an EMBL/GenBank/DDBJ whole genome shotgun (WGS) entry which is preliminary data.</text>
</comment>